<accession>A0A1B6MLC8</accession>
<gene>
    <name evidence="1" type="ORF">g.36846</name>
</gene>
<name>A0A1B6MLC8_9HEMI</name>
<sequence length="1144" mass="132142">ESLTPYYSYITNTYGITFVYSNVESEFTKLEDLVNKIDQTGQQCTGECMNIRKVIKSANSAAPLEENTNVGEQSHSDFDSTKSIYKYFDVLSKIRTHWKFIRSNYPTELDYEKIESEFKKLEDLAYKIDQSGQYCTGECLEIRDTLKNIRKKPHEETLVNSWNWDDVNVNVQYFEALFRLKRHSKYISEIHSITFNYDQIQKELQKLNQLSDKVNISNNQCTGDCGKVNELLKNVRRHIMHIQTTYFNNNMADDREMLSGSISYNNNTYSVNKAVDSSNVNDDVNDSSTSNSSKFTYKYFETILQLLKYHVYISNTFHVTFNIKNIELEFTKLKDLADKIYTSNDCSNECEKIQSLLDTVIKSLKAVNFDDSSFWTNTESVKAYFNVLENLKQYYSYITNIYGITFNYDNIKSELKKLEDLVNQIDQFGQQCTGECMDIRKVIQGANSAPLEESTGYIKKPPPEMNLNENSIFHSSNWKNPEFKYKYFETLVQITKYNVYISNTFHVNFDFKNIESEFVKIKDLAAKVYTSGTDCSNECGEIRGLLDTVIESLKTANFDDSSFWKNTESVKSYLNILESLTPCYSYITNTYGITFVYSNVESEFTKLEDLAKKIDQTGQQCTGECMDIRKVFATANSAAPSEERVKEPPPEINYLNRSSIFHSSNWKNPEFTYMYFETLVQLTKYYVYISNTFHVNFDFRNIESEFVKLKDLADKVYTLEKDCSNECAEIRGLLDTVIESLKTVNFGDSSFWMDSESIKTYINVLESLRQYYLYIANTYGITFDFSVIEPEFTKLEDLVNKIDQTGQQCTGECMDIREVIKSANGAAPSKEITDEGKEPPSDINSSKWNNPEITYKYFETLVQLKVHHAYISNTFLVIFDYSHIELEFRKLKELAETIYRSDKECSNECTKIRDLLDKVSKSFDTVNFDDSSFWTKTELIKAYFYLLNSLKQYYSYIKSTYNITFYYENIESEFKKLDDLANKIDKLGNQCAGDCRKIHDLLKNIKGASTSFNTSSTSKNTGSSIGIDDLNKRLRQYKRHIQSVYNITIGDGSPASNLKKIQQLENVINQSGQNCTGECKAIKVLLNNSKKFQRHVKEGYLNGSGAEIVKDGGLIEGKSGYYVHDSQDIPAELFHEKDNSQVSE</sequence>
<evidence type="ECO:0000313" key="1">
    <source>
        <dbReference type="EMBL" id="JAT36768.1"/>
    </source>
</evidence>
<dbReference type="EMBL" id="GEBQ01003209">
    <property type="protein sequence ID" value="JAT36768.1"/>
    <property type="molecule type" value="Transcribed_RNA"/>
</dbReference>
<proteinExistence type="predicted"/>
<dbReference type="AlphaFoldDB" id="A0A1B6MLC8"/>
<protein>
    <submittedName>
        <fullName evidence="1">Uncharacterized protein</fullName>
    </submittedName>
</protein>
<feature type="non-terminal residue" evidence="1">
    <location>
        <position position="1"/>
    </location>
</feature>
<reference evidence="1" key="1">
    <citation type="submission" date="2015-11" db="EMBL/GenBank/DDBJ databases">
        <title>De novo transcriptome assembly of four potential Pierce s Disease insect vectors from Arizona vineyards.</title>
        <authorList>
            <person name="Tassone E.E."/>
        </authorList>
    </citation>
    <scope>NUCLEOTIDE SEQUENCE</scope>
</reference>
<organism evidence="1">
    <name type="scientific">Graphocephala atropunctata</name>
    <dbReference type="NCBI Taxonomy" id="36148"/>
    <lineage>
        <taxon>Eukaryota</taxon>
        <taxon>Metazoa</taxon>
        <taxon>Ecdysozoa</taxon>
        <taxon>Arthropoda</taxon>
        <taxon>Hexapoda</taxon>
        <taxon>Insecta</taxon>
        <taxon>Pterygota</taxon>
        <taxon>Neoptera</taxon>
        <taxon>Paraneoptera</taxon>
        <taxon>Hemiptera</taxon>
        <taxon>Auchenorrhyncha</taxon>
        <taxon>Membracoidea</taxon>
        <taxon>Cicadellidae</taxon>
        <taxon>Cicadellinae</taxon>
        <taxon>Cicadellini</taxon>
        <taxon>Graphocephala</taxon>
    </lineage>
</organism>